<dbReference type="PANTHER" id="PTHR43685:SF11">
    <property type="entry name" value="GLYCOSYLTRANSFERASE TAGX-RELATED"/>
    <property type="match status" value="1"/>
</dbReference>
<feature type="domain" description="Glycosyltransferase 2-like" evidence="1">
    <location>
        <begin position="14"/>
        <end position="135"/>
    </location>
</feature>
<reference evidence="4" key="1">
    <citation type="journal article" date="2019" name="Int. J. Syst. Evol. Microbiol.">
        <title>The Global Catalogue of Microorganisms (GCM) 10K type strain sequencing project: providing services to taxonomists for standard genome sequencing and annotation.</title>
        <authorList>
            <consortium name="The Broad Institute Genomics Platform"/>
            <consortium name="The Broad Institute Genome Sequencing Center for Infectious Disease"/>
            <person name="Wu L."/>
            <person name="Ma J."/>
        </authorList>
    </citation>
    <scope>NUCLEOTIDE SEQUENCE [LARGE SCALE GENOMIC DNA]</scope>
    <source>
        <strain evidence="4">CGMCC 4.1782</strain>
    </source>
</reference>
<proteinExistence type="predicted"/>
<dbReference type="GO" id="GO:0016757">
    <property type="term" value="F:glycosyltransferase activity"/>
    <property type="evidence" value="ECO:0007669"/>
    <property type="project" value="UniProtKB-KW"/>
</dbReference>
<dbReference type="EMBL" id="JBHUIM010000002">
    <property type="protein sequence ID" value="MFD2247981.1"/>
    <property type="molecule type" value="Genomic_DNA"/>
</dbReference>
<gene>
    <name evidence="3" type="ORF">ACFSKP_17060</name>
</gene>
<dbReference type="CDD" id="cd02440">
    <property type="entry name" value="AdoMet_MTases"/>
    <property type="match status" value="1"/>
</dbReference>
<dbReference type="Gene3D" id="3.90.550.10">
    <property type="entry name" value="Spore Coat Polysaccharide Biosynthesis Protein SpsA, Chain A"/>
    <property type="match status" value="1"/>
</dbReference>
<evidence type="ECO:0000313" key="3">
    <source>
        <dbReference type="EMBL" id="MFD2247981.1"/>
    </source>
</evidence>
<dbReference type="EC" id="2.4.-.-" evidence="3"/>
<evidence type="ECO:0000259" key="1">
    <source>
        <dbReference type="Pfam" id="PF00535"/>
    </source>
</evidence>
<evidence type="ECO:0000313" key="4">
    <source>
        <dbReference type="Proteomes" id="UP001597374"/>
    </source>
</evidence>
<accession>A0ABW5CZY5</accession>
<dbReference type="Proteomes" id="UP001597374">
    <property type="component" value="Unassembled WGS sequence"/>
</dbReference>
<dbReference type="InterPro" id="IPR029063">
    <property type="entry name" value="SAM-dependent_MTases_sf"/>
</dbReference>
<dbReference type="Pfam" id="PF08241">
    <property type="entry name" value="Methyltransf_11"/>
    <property type="match status" value="1"/>
</dbReference>
<dbReference type="SUPFAM" id="SSF53335">
    <property type="entry name" value="S-adenosyl-L-methionine-dependent methyltransferases"/>
    <property type="match status" value="1"/>
</dbReference>
<protein>
    <submittedName>
        <fullName evidence="3">Glycosyltransferase</fullName>
        <ecNumber evidence="3">2.4.-.-</ecNumber>
    </submittedName>
</protein>
<dbReference type="InterPro" id="IPR001173">
    <property type="entry name" value="Glyco_trans_2-like"/>
</dbReference>
<evidence type="ECO:0000259" key="2">
    <source>
        <dbReference type="Pfam" id="PF08241"/>
    </source>
</evidence>
<keyword evidence="3" id="KW-0328">Glycosyltransferase</keyword>
<sequence length="540" mass="61631">MATGTHTGNQPLVSVIIPCYNHGQYLHKAIESVLRQTYKYTEIVVVDDGSTDNTKPVSEQYEGVKYIYQQNQGLSAARNTGIRHSTGDFILFLDADDWLYPKGIEVNTCYLARHEELAFVSGTFDAFYINENTIKEGALEVHADHYCRLLQGNYIGMISTVLFRRWVFDEFLYDTRLRNCEDYDLYLNIARKYPVFHHQNKIAVYRIHSANMSNNVPMMLNGVLGTLDRQRNKLTTEKERKAFKTGQKIWKKYYCHELYENLSQNKTAPSKANLLTLLKYRPPLLMRYILKSRKSMIKANVKKLMPATSLRLLHRMGIVKSYIPAPGKAKPSDLYKTTPLSTDFGYDRGGPIDRYYIEQFLGKEAASIQGRVLEIGDNEYTLQFGGTKVMQSDILHVNESNPMATLIGDLSNAPQIPDDLFDCIILTQTLQMIYDFKGALGTCYRILKPGGTLLLTVPGITPIDHGEWKETWYWSFTDKAMRKLFEETFDAGATDIRTYGNVFAASAFLYGVGLPEVPQKKLDIQDPHYQVIVAVKAVKR</sequence>
<feature type="domain" description="Methyltransferase type 11" evidence="2">
    <location>
        <begin position="403"/>
        <end position="454"/>
    </location>
</feature>
<dbReference type="InterPro" id="IPR029044">
    <property type="entry name" value="Nucleotide-diphossugar_trans"/>
</dbReference>
<dbReference type="SUPFAM" id="SSF53448">
    <property type="entry name" value="Nucleotide-diphospho-sugar transferases"/>
    <property type="match status" value="1"/>
</dbReference>
<dbReference type="RefSeq" id="WP_250431285.1">
    <property type="nucleotide sequence ID" value="NZ_JALPRR010000003.1"/>
</dbReference>
<dbReference type="PANTHER" id="PTHR43685">
    <property type="entry name" value="GLYCOSYLTRANSFERASE"/>
    <property type="match status" value="1"/>
</dbReference>
<dbReference type="InterPro" id="IPR050834">
    <property type="entry name" value="Glycosyltransf_2"/>
</dbReference>
<dbReference type="InterPro" id="IPR013216">
    <property type="entry name" value="Methyltransf_11"/>
</dbReference>
<dbReference type="Pfam" id="PF00535">
    <property type="entry name" value="Glycos_transf_2"/>
    <property type="match status" value="1"/>
</dbReference>
<organism evidence="3 4">
    <name type="scientific">Pontibacter ruber</name>
    <dbReference type="NCBI Taxonomy" id="1343895"/>
    <lineage>
        <taxon>Bacteria</taxon>
        <taxon>Pseudomonadati</taxon>
        <taxon>Bacteroidota</taxon>
        <taxon>Cytophagia</taxon>
        <taxon>Cytophagales</taxon>
        <taxon>Hymenobacteraceae</taxon>
        <taxon>Pontibacter</taxon>
    </lineage>
</organism>
<keyword evidence="3" id="KW-0808">Transferase</keyword>
<keyword evidence="4" id="KW-1185">Reference proteome</keyword>
<name>A0ABW5CZY5_9BACT</name>
<comment type="caution">
    <text evidence="3">The sequence shown here is derived from an EMBL/GenBank/DDBJ whole genome shotgun (WGS) entry which is preliminary data.</text>
</comment>
<dbReference type="Gene3D" id="3.40.50.150">
    <property type="entry name" value="Vaccinia Virus protein VP39"/>
    <property type="match status" value="1"/>
</dbReference>